<proteinExistence type="predicted"/>
<protein>
    <submittedName>
        <fullName evidence="1">Uncharacterized protein</fullName>
    </submittedName>
</protein>
<feature type="non-terminal residue" evidence="1">
    <location>
        <position position="1"/>
    </location>
</feature>
<dbReference type="Proteomes" id="UP000708208">
    <property type="component" value="Unassembled WGS sequence"/>
</dbReference>
<dbReference type="OrthoDB" id="422700at2759"/>
<dbReference type="AlphaFoldDB" id="A0A8J2KB41"/>
<reference evidence="1" key="1">
    <citation type="submission" date="2021-06" db="EMBL/GenBank/DDBJ databases">
        <authorList>
            <person name="Hodson N. C."/>
            <person name="Mongue J. A."/>
            <person name="Jaron S. K."/>
        </authorList>
    </citation>
    <scope>NUCLEOTIDE SEQUENCE</scope>
</reference>
<comment type="caution">
    <text evidence="1">The sequence shown here is derived from an EMBL/GenBank/DDBJ whole genome shotgun (WGS) entry which is preliminary data.</text>
</comment>
<name>A0A8J2KB41_9HEXA</name>
<organism evidence="1 2">
    <name type="scientific">Allacma fusca</name>
    <dbReference type="NCBI Taxonomy" id="39272"/>
    <lineage>
        <taxon>Eukaryota</taxon>
        <taxon>Metazoa</taxon>
        <taxon>Ecdysozoa</taxon>
        <taxon>Arthropoda</taxon>
        <taxon>Hexapoda</taxon>
        <taxon>Collembola</taxon>
        <taxon>Symphypleona</taxon>
        <taxon>Sminthuridae</taxon>
        <taxon>Allacma</taxon>
    </lineage>
</organism>
<sequence length="43" mass="4764">QEPRAIGTDQDVRKFLQDVLQKDGTNLFVVKPENPGVSDQPPS</sequence>
<evidence type="ECO:0000313" key="1">
    <source>
        <dbReference type="EMBL" id="CAG7722634.1"/>
    </source>
</evidence>
<dbReference type="EMBL" id="CAJVCH010091070">
    <property type="protein sequence ID" value="CAG7722634.1"/>
    <property type="molecule type" value="Genomic_DNA"/>
</dbReference>
<gene>
    <name evidence="1" type="ORF">AFUS01_LOCUS11761</name>
</gene>
<keyword evidence="2" id="KW-1185">Reference proteome</keyword>
<accession>A0A8J2KB41</accession>
<evidence type="ECO:0000313" key="2">
    <source>
        <dbReference type="Proteomes" id="UP000708208"/>
    </source>
</evidence>